<evidence type="ECO:0000256" key="4">
    <source>
        <dbReference type="ARBA" id="ARBA00023163"/>
    </source>
</evidence>
<proteinExistence type="inferred from homology"/>
<evidence type="ECO:0000313" key="8">
    <source>
        <dbReference type="Proteomes" id="UP000199347"/>
    </source>
</evidence>
<accession>A0A1G5MF19</accession>
<evidence type="ECO:0000256" key="3">
    <source>
        <dbReference type="ARBA" id="ARBA00023125"/>
    </source>
</evidence>
<feature type="region of interest" description="Disordered" evidence="5">
    <location>
        <begin position="73"/>
        <end position="103"/>
    </location>
</feature>
<evidence type="ECO:0000259" key="6">
    <source>
        <dbReference type="Pfam" id="PF13693"/>
    </source>
</evidence>
<dbReference type="RefSeq" id="WP_092809375.1">
    <property type="nucleotide sequence ID" value="NZ_FMVW01000001.1"/>
</dbReference>
<keyword evidence="3" id="KW-0238">DNA-binding</keyword>
<keyword evidence="8" id="KW-1185">Reference proteome</keyword>
<gene>
    <name evidence="7" type="ORF">SAMN03080610_00598</name>
</gene>
<sequence length="103" mass="11344">MAKPKQQWDRFTIKAEVQRRGYTLTQVAQEAGLSESACRVALYGTSRAGAEALSAFLDVPVGDLFPGLYLRARSNRRKANPEGTRESRQKRRPSTDSASAQAS</sequence>
<dbReference type="GO" id="GO:0003677">
    <property type="term" value="F:DNA binding"/>
    <property type="evidence" value="ECO:0007669"/>
    <property type="project" value="UniProtKB-KW"/>
</dbReference>
<evidence type="ECO:0000313" key="7">
    <source>
        <dbReference type="EMBL" id="SCZ23752.1"/>
    </source>
</evidence>
<dbReference type="EMBL" id="FMVW01000001">
    <property type="protein sequence ID" value="SCZ23752.1"/>
    <property type="molecule type" value="Genomic_DNA"/>
</dbReference>
<dbReference type="STRING" id="1120955.SAMN03080610_00598"/>
<dbReference type="InterPro" id="IPR038722">
    <property type="entry name" value="Ner_HTH_dom"/>
</dbReference>
<comment type="similarity">
    <text evidence="1">Belongs to the ner transcriptional regulatory family.</text>
</comment>
<dbReference type="InterPro" id="IPR010982">
    <property type="entry name" value="Lambda_DNA-bd_dom_sf"/>
</dbReference>
<evidence type="ECO:0000256" key="5">
    <source>
        <dbReference type="SAM" id="MobiDB-lite"/>
    </source>
</evidence>
<dbReference type="AlphaFoldDB" id="A0A1G5MF19"/>
<evidence type="ECO:0000256" key="2">
    <source>
        <dbReference type="ARBA" id="ARBA00023015"/>
    </source>
</evidence>
<keyword evidence="4" id="KW-0804">Transcription</keyword>
<keyword evidence="2" id="KW-0805">Transcription regulation</keyword>
<reference evidence="7 8" key="1">
    <citation type="submission" date="2016-10" db="EMBL/GenBank/DDBJ databases">
        <authorList>
            <person name="de Groot N.N."/>
        </authorList>
    </citation>
    <scope>NUCLEOTIDE SEQUENCE [LARGE SCALE GENOMIC DNA]</scope>
    <source>
        <strain evidence="7 8">DSM 2698</strain>
    </source>
</reference>
<dbReference type="Pfam" id="PF13693">
    <property type="entry name" value="HTH_35"/>
    <property type="match status" value="1"/>
</dbReference>
<protein>
    <submittedName>
        <fullName evidence="7">Transcriptional regulator, Nlp family</fullName>
    </submittedName>
</protein>
<feature type="domain" description="Ner winged helix-turn-helix DNA-binding" evidence="6">
    <location>
        <begin position="8"/>
        <end position="77"/>
    </location>
</feature>
<organism evidence="7 8">
    <name type="scientific">Afifella marina DSM 2698</name>
    <dbReference type="NCBI Taxonomy" id="1120955"/>
    <lineage>
        <taxon>Bacteria</taxon>
        <taxon>Pseudomonadati</taxon>
        <taxon>Pseudomonadota</taxon>
        <taxon>Alphaproteobacteria</taxon>
        <taxon>Hyphomicrobiales</taxon>
        <taxon>Afifellaceae</taxon>
        <taxon>Afifella</taxon>
    </lineage>
</organism>
<evidence type="ECO:0000256" key="1">
    <source>
        <dbReference type="ARBA" id="ARBA00006157"/>
    </source>
</evidence>
<dbReference type="SUPFAM" id="SSF47413">
    <property type="entry name" value="lambda repressor-like DNA-binding domains"/>
    <property type="match status" value="1"/>
</dbReference>
<name>A0A1G5MF19_AFIMA</name>
<dbReference type="Proteomes" id="UP000199347">
    <property type="component" value="Unassembled WGS sequence"/>
</dbReference>
<dbReference type="Gene3D" id="1.10.260.40">
    <property type="entry name" value="lambda repressor-like DNA-binding domains"/>
    <property type="match status" value="1"/>
</dbReference>
<dbReference type="OrthoDB" id="531446at2"/>